<sequence length="90" mass="10404">MESSSFKMNHGPKSNEKEECRSDPNIHNKCKEIMSVIPRRKGNWTLDLYQYEGFWCGPYSLEGMLMAQDHFKPQPNQVILSSTAQLGLRL</sequence>
<organism evidence="2 3">
    <name type="scientific">Quercus suber</name>
    <name type="common">Cork oak</name>
    <dbReference type="NCBI Taxonomy" id="58331"/>
    <lineage>
        <taxon>Eukaryota</taxon>
        <taxon>Viridiplantae</taxon>
        <taxon>Streptophyta</taxon>
        <taxon>Embryophyta</taxon>
        <taxon>Tracheophyta</taxon>
        <taxon>Spermatophyta</taxon>
        <taxon>Magnoliopsida</taxon>
        <taxon>eudicotyledons</taxon>
        <taxon>Gunneridae</taxon>
        <taxon>Pentapetalae</taxon>
        <taxon>rosids</taxon>
        <taxon>fabids</taxon>
        <taxon>Fagales</taxon>
        <taxon>Fagaceae</taxon>
        <taxon>Quercus</taxon>
    </lineage>
</organism>
<feature type="compositionally biased region" description="Basic and acidic residues" evidence="1">
    <location>
        <begin position="13"/>
        <end position="23"/>
    </location>
</feature>
<name>A0AAW0K8H1_QUESU</name>
<evidence type="ECO:0000313" key="3">
    <source>
        <dbReference type="Proteomes" id="UP000237347"/>
    </source>
</evidence>
<dbReference type="Proteomes" id="UP000237347">
    <property type="component" value="Unassembled WGS sequence"/>
</dbReference>
<dbReference type="AlphaFoldDB" id="A0AAW0K8H1"/>
<feature type="region of interest" description="Disordered" evidence="1">
    <location>
        <begin position="1"/>
        <end position="23"/>
    </location>
</feature>
<evidence type="ECO:0000313" key="2">
    <source>
        <dbReference type="EMBL" id="KAK7835639.1"/>
    </source>
</evidence>
<proteinExistence type="predicted"/>
<dbReference type="Gene3D" id="3.40.50.300">
    <property type="entry name" value="P-loop containing nucleotide triphosphate hydrolases"/>
    <property type="match status" value="1"/>
</dbReference>
<reference evidence="2 3" key="1">
    <citation type="journal article" date="2018" name="Sci. Data">
        <title>The draft genome sequence of cork oak.</title>
        <authorList>
            <person name="Ramos A.M."/>
            <person name="Usie A."/>
            <person name="Barbosa P."/>
            <person name="Barros P.M."/>
            <person name="Capote T."/>
            <person name="Chaves I."/>
            <person name="Simoes F."/>
            <person name="Abreu I."/>
            <person name="Carrasquinho I."/>
            <person name="Faro C."/>
            <person name="Guimaraes J.B."/>
            <person name="Mendonca D."/>
            <person name="Nobrega F."/>
            <person name="Rodrigues L."/>
            <person name="Saibo N.J.M."/>
            <person name="Varela M.C."/>
            <person name="Egas C."/>
            <person name="Matos J."/>
            <person name="Miguel C.M."/>
            <person name="Oliveira M.M."/>
            <person name="Ricardo C.P."/>
            <person name="Goncalves S."/>
        </authorList>
    </citation>
    <scope>NUCLEOTIDE SEQUENCE [LARGE SCALE GENOMIC DNA]</scope>
    <source>
        <strain evidence="3">cv. HL8</strain>
    </source>
</reference>
<evidence type="ECO:0000256" key="1">
    <source>
        <dbReference type="SAM" id="MobiDB-lite"/>
    </source>
</evidence>
<comment type="caution">
    <text evidence="2">The sequence shown here is derived from an EMBL/GenBank/DDBJ whole genome shotgun (WGS) entry which is preliminary data.</text>
</comment>
<accession>A0AAW0K8H1</accession>
<gene>
    <name evidence="2" type="primary">SOT13_0</name>
    <name evidence="2" type="ORF">CFP56_023369</name>
</gene>
<dbReference type="EMBL" id="PKMF04000368">
    <property type="protein sequence ID" value="KAK7835639.1"/>
    <property type="molecule type" value="Genomic_DNA"/>
</dbReference>
<protein>
    <submittedName>
        <fullName evidence="2">Cytosolic sulfotransferase 13</fullName>
    </submittedName>
</protein>
<dbReference type="InterPro" id="IPR027417">
    <property type="entry name" value="P-loop_NTPase"/>
</dbReference>
<keyword evidence="3" id="KW-1185">Reference proteome</keyword>